<dbReference type="InterPro" id="IPR040976">
    <property type="entry name" value="Pkinase_fungal"/>
</dbReference>
<protein>
    <recommendedName>
        <fullName evidence="2">Fungal-type protein kinase domain-containing protein</fullName>
    </recommendedName>
</protein>
<organism evidence="3 4">
    <name type="scientific">Bondarzewia mesenterica</name>
    <dbReference type="NCBI Taxonomy" id="1095465"/>
    <lineage>
        <taxon>Eukaryota</taxon>
        <taxon>Fungi</taxon>
        <taxon>Dikarya</taxon>
        <taxon>Basidiomycota</taxon>
        <taxon>Agaricomycotina</taxon>
        <taxon>Agaricomycetes</taxon>
        <taxon>Russulales</taxon>
        <taxon>Bondarzewiaceae</taxon>
        <taxon>Bondarzewia</taxon>
    </lineage>
</organism>
<dbReference type="AlphaFoldDB" id="A0A4S4LL91"/>
<dbReference type="PANTHER" id="PTHR38248">
    <property type="entry name" value="FUNK1 6"/>
    <property type="match status" value="1"/>
</dbReference>
<feature type="compositionally biased region" description="Basic and acidic residues" evidence="1">
    <location>
        <begin position="714"/>
        <end position="728"/>
    </location>
</feature>
<gene>
    <name evidence="3" type="ORF">EW146_g7317</name>
</gene>
<dbReference type="InterPro" id="IPR008266">
    <property type="entry name" value="Tyr_kinase_AS"/>
</dbReference>
<dbReference type="Pfam" id="PF17667">
    <property type="entry name" value="Pkinase_fungal"/>
    <property type="match status" value="1"/>
</dbReference>
<dbReference type="EMBL" id="SGPL01000411">
    <property type="protein sequence ID" value="THH12839.1"/>
    <property type="molecule type" value="Genomic_DNA"/>
</dbReference>
<evidence type="ECO:0000256" key="1">
    <source>
        <dbReference type="SAM" id="MobiDB-lite"/>
    </source>
</evidence>
<evidence type="ECO:0000259" key="2">
    <source>
        <dbReference type="Pfam" id="PF17667"/>
    </source>
</evidence>
<feature type="domain" description="Fungal-type protein kinase" evidence="2">
    <location>
        <begin position="138"/>
        <end position="597"/>
    </location>
</feature>
<evidence type="ECO:0000313" key="3">
    <source>
        <dbReference type="EMBL" id="THH12839.1"/>
    </source>
</evidence>
<proteinExistence type="predicted"/>
<dbReference type="SUPFAM" id="SSF56112">
    <property type="entry name" value="Protein kinase-like (PK-like)"/>
    <property type="match status" value="1"/>
</dbReference>
<feature type="region of interest" description="Disordered" evidence="1">
    <location>
        <begin position="714"/>
        <end position="772"/>
    </location>
</feature>
<comment type="caution">
    <text evidence="3">The sequence shown here is derived from an EMBL/GenBank/DDBJ whole genome shotgun (WGS) entry which is preliminary data.</text>
</comment>
<dbReference type="PANTHER" id="PTHR38248:SF2">
    <property type="entry name" value="FUNK1 11"/>
    <property type="match status" value="1"/>
</dbReference>
<accession>A0A4S4LL91</accession>
<reference evidence="3 4" key="1">
    <citation type="submission" date="2019-02" db="EMBL/GenBank/DDBJ databases">
        <title>Genome sequencing of the rare red list fungi Bondarzewia mesenterica.</title>
        <authorList>
            <person name="Buettner E."/>
            <person name="Kellner H."/>
        </authorList>
    </citation>
    <scope>NUCLEOTIDE SEQUENCE [LARGE SCALE GENOMIC DNA]</scope>
    <source>
        <strain evidence="3 4">DSM 108281</strain>
    </source>
</reference>
<dbReference type="OrthoDB" id="3185297at2759"/>
<dbReference type="Gene3D" id="1.10.510.10">
    <property type="entry name" value="Transferase(Phosphotransferase) domain 1"/>
    <property type="match status" value="1"/>
</dbReference>
<dbReference type="Proteomes" id="UP000310158">
    <property type="component" value="Unassembled WGS sequence"/>
</dbReference>
<keyword evidence="4" id="KW-1185">Reference proteome</keyword>
<dbReference type="GO" id="GO:0004672">
    <property type="term" value="F:protein kinase activity"/>
    <property type="evidence" value="ECO:0007669"/>
    <property type="project" value="InterPro"/>
</dbReference>
<name>A0A4S4LL91_9AGAM</name>
<dbReference type="PROSITE" id="PS00109">
    <property type="entry name" value="PROTEIN_KINASE_TYR"/>
    <property type="match status" value="1"/>
</dbReference>
<evidence type="ECO:0000313" key="4">
    <source>
        <dbReference type="Proteomes" id="UP000310158"/>
    </source>
</evidence>
<sequence>MAFLHTPFKKTNHHSQTRANIQTYSFEAEVIIRDEMRVSAFGYQDDFFEKFLPEKDLLIDEILDKMIAKGLLVDTAGSYHWTHIPQDPATEALLYDPFTETLNEIAEACGSKRTFDVVWKNTHSKKTASDFAVEYRPDIVGVLRTQEDPTNAAVWWRLVHIPIEVKKHGEETSALVQLLKYTRQALMEQVDRRFIYGFILAKRNVTVWHVDRSGAIGSKSFDIHTDARLLIRLIVSFTTNSDDELGWDPTIKVITDLNSYPLKAELSYKVPDQVSPYHRQWLVSMPETGGRSGRENFVMFTAHSLAKAEVIRGRATRIWKAWKMEDMKKAKADRDVRIFSLDSRFTLLIRLPRQIFIVKDTWRDDRRGLEGEIYDKIGLVSGVAVIHSYETVHLRMKADTTKHLIRRDLVPTGPPLNIATNQRRLRKDAMNEDAYLRPVSLVNEWEDWYEPATSGKPAVPQGRTHSRLVLESYGCLVEKFLSLEELMAVFHDAVLGHLNAYNAGILHRDVSSRNILITGLPKPDRGIIIDFDYSIKYKTHVPILEDERTGTLPYMSAELASSRHDPYEVGNDSFPKVTRHELVHDLESFFWVLCWICICRKGPGTHRFLTVNDSEECKEAVSNLFETESTRLNAMAKTQIMEKESRFGSDILKSFSPYFEPLADTIRALRNILREAYSTRKWDGLHQKFLAVLAKAEDDMTRLKWNDTDPEYKRMEEETRRWRDEHMGHIPPKQPPLKRKRTESTPGPSTAGKTSKKSRPRRRRRGAGSKKA</sequence>
<dbReference type="InterPro" id="IPR011009">
    <property type="entry name" value="Kinase-like_dom_sf"/>
</dbReference>
<feature type="compositionally biased region" description="Basic residues" evidence="1">
    <location>
        <begin position="754"/>
        <end position="772"/>
    </location>
</feature>